<comment type="caution">
    <text evidence="9">The sequence shown here is derived from an EMBL/GenBank/DDBJ whole genome shotgun (WGS) entry which is preliminary data.</text>
</comment>
<comment type="similarity">
    <text evidence="2">Belongs to the EamA transporter family.</text>
</comment>
<keyword evidence="4 7" id="KW-1133">Transmembrane helix</keyword>
<proteinExistence type="inferred from homology"/>
<evidence type="ECO:0000256" key="7">
    <source>
        <dbReference type="SAM" id="Phobius"/>
    </source>
</evidence>
<keyword evidence="3 7" id="KW-0812">Transmembrane</keyword>
<evidence type="ECO:0000313" key="9">
    <source>
        <dbReference type="EMBL" id="GAA1924514.1"/>
    </source>
</evidence>
<evidence type="ECO:0000256" key="2">
    <source>
        <dbReference type="ARBA" id="ARBA00007362"/>
    </source>
</evidence>
<feature type="transmembrane region" description="Helical" evidence="7">
    <location>
        <begin position="89"/>
        <end position="112"/>
    </location>
</feature>
<keyword evidence="5 7" id="KW-0472">Membrane</keyword>
<feature type="transmembrane region" description="Helical" evidence="7">
    <location>
        <begin position="119"/>
        <end position="136"/>
    </location>
</feature>
<dbReference type="Gene3D" id="1.10.3730.20">
    <property type="match status" value="1"/>
</dbReference>
<organism evidence="9 10">
    <name type="scientific">Nocardioides lentus</name>
    <dbReference type="NCBI Taxonomy" id="338077"/>
    <lineage>
        <taxon>Bacteria</taxon>
        <taxon>Bacillati</taxon>
        <taxon>Actinomycetota</taxon>
        <taxon>Actinomycetes</taxon>
        <taxon>Propionibacteriales</taxon>
        <taxon>Nocardioidaceae</taxon>
        <taxon>Nocardioides</taxon>
    </lineage>
</organism>
<comment type="subcellular location">
    <subcellularLocation>
        <location evidence="1">Membrane</location>
        <topology evidence="1">Multi-pass membrane protein</topology>
    </subcellularLocation>
</comment>
<dbReference type="InterPro" id="IPR050638">
    <property type="entry name" value="AA-Vitamin_Transporters"/>
</dbReference>
<dbReference type="InterPro" id="IPR037185">
    <property type="entry name" value="EmrE-like"/>
</dbReference>
<dbReference type="RefSeq" id="WP_344008153.1">
    <property type="nucleotide sequence ID" value="NZ_BAAAMY010000006.1"/>
</dbReference>
<feature type="transmembrane region" description="Helical" evidence="7">
    <location>
        <begin position="244"/>
        <end position="264"/>
    </location>
</feature>
<evidence type="ECO:0000256" key="4">
    <source>
        <dbReference type="ARBA" id="ARBA00022989"/>
    </source>
</evidence>
<feature type="transmembrane region" description="Helical" evidence="7">
    <location>
        <begin position="36"/>
        <end position="54"/>
    </location>
</feature>
<feature type="transmembrane region" description="Helical" evidence="7">
    <location>
        <begin position="61"/>
        <end position="83"/>
    </location>
</feature>
<feature type="region of interest" description="Disordered" evidence="6">
    <location>
        <begin position="296"/>
        <end position="321"/>
    </location>
</feature>
<dbReference type="PANTHER" id="PTHR32322">
    <property type="entry name" value="INNER MEMBRANE TRANSPORTER"/>
    <property type="match status" value="1"/>
</dbReference>
<evidence type="ECO:0000313" key="10">
    <source>
        <dbReference type="Proteomes" id="UP001501612"/>
    </source>
</evidence>
<evidence type="ECO:0000259" key="8">
    <source>
        <dbReference type="Pfam" id="PF00892"/>
    </source>
</evidence>
<feature type="transmembrane region" description="Helical" evidence="7">
    <location>
        <begin position="270"/>
        <end position="290"/>
    </location>
</feature>
<feature type="domain" description="EamA" evidence="8">
    <location>
        <begin position="146"/>
        <end position="284"/>
    </location>
</feature>
<dbReference type="Proteomes" id="UP001501612">
    <property type="component" value="Unassembled WGS sequence"/>
</dbReference>
<dbReference type="SUPFAM" id="SSF103481">
    <property type="entry name" value="Multidrug resistance efflux transporter EmrE"/>
    <property type="match status" value="2"/>
</dbReference>
<gene>
    <name evidence="9" type="ORF">GCM10009737_27830</name>
</gene>
<reference evidence="10" key="1">
    <citation type="journal article" date="2019" name="Int. J. Syst. Evol. Microbiol.">
        <title>The Global Catalogue of Microorganisms (GCM) 10K type strain sequencing project: providing services to taxonomists for standard genome sequencing and annotation.</title>
        <authorList>
            <consortium name="The Broad Institute Genomics Platform"/>
            <consortium name="The Broad Institute Genome Sequencing Center for Infectious Disease"/>
            <person name="Wu L."/>
            <person name="Ma J."/>
        </authorList>
    </citation>
    <scope>NUCLEOTIDE SEQUENCE [LARGE SCALE GENOMIC DNA]</scope>
    <source>
        <strain evidence="10">JCM 14046</strain>
    </source>
</reference>
<protein>
    <submittedName>
        <fullName evidence="9">EamA family transporter</fullName>
    </submittedName>
</protein>
<evidence type="ECO:0000256" key="3">
    <source>
        <dbReference type="ARBA" id="ARBA00022692"/>
    </source>
</evidence>
<name>A0ABP5B0A3_9ACTN</name>
<feature type="transmembrane region" description="Helical" evidence="7">
    <location>
        <begin position="9"/>
        <end position="30"/>
    </location>
</feature>
<feature type="transmembrane region" description="Helical" evidence="7">
    <location>
        <begin position="174"/>
        <end position="193"/>
    </location>
</feature>
<sequence length="321" mass="32737">MTPMPARDVGLAAGVAVCWGLNFIAIDASLDHYPPMFLVALRFALLAVPALLLVPRPDVPLRWLLGYGAGFGVAQFVFLYAGLEAGMPVGLASLVLQASAPFTVLLAAVLLGERTSRRQLVGVAVAVAGLAVIAAWRGLTVSLLPVVLVLLGALGWAFGNLASRRAQPDSPFALMMWMTVVPPVPMLALSLLVEGPSAIGGSLATALDADALGAALGLLYTVVVGTVVGSGVWTALLRRHPSSTVAPFSMLVPVTGLTAAWLVLGEVPALVEVLGGVLVVAGVLWGSGVGRRAGRRPGLRPGRLGSGGGGAGEPVTEVSTR</sequence>
<dbReference type="EMBL" id="BAAAMY010000006">
    <property type="protein sequence ID" value="GAA1924514.1"/>
    <property type="molecule type" value="Genomic_DNA"/>
</dbReference>
<evidence type="ECO:0000256" key="5">
    <source>
        <dbReference type="ARBA" id="ARBA00023136"/>
    </source>
</evidence>
<keyword evidence="10" id="KW-1185">Reference proteome</keyword>
<evidence type="ECO:0000256" key="6">
    <source>
        <dbReference type="SAM" id="MobiDB-lite"/>
    </source>
</evidence>
<feature type="domain" description="EamA" evidence="8">
    <location>
        <begin position="11"/>
        <end position="133"/>
    </location>
</feature>
<feature type="transmembrane region" description="Helical" evidence="7">
    <location>
        <begin position="213"/>
        <end position="237"/>
    </location>
</feature>
<dbReference type="PANTHER" id="PTHR32322:SF9">
    <property type="entry name" value="AMINO-ACID METABOLITE EFFLUX PUMP-RELATED"/>
    <property type="match status" value="1"/>
</dbReference>
<dbReference type="InterPro" id="IPR000620">
    <property type="entry name" value="EamA_dom"/>
</dbReference>
<feature type="transmembrane region" description="Helical" evidence="7">
    <location>
        <begin position="142"/>
        <end position="162"/>
    </location>
</feature>
<evidence type="ECO:0000256" key="1">
    <source>
        <dbReference type="ARBA" id="ARBA00004141"/>
    </source>
</evidence>
<dbReference type="Pfam" id="PF00892">
    <property type="entry name" value="EamA"/>
    <property type="match status" value="2"/>
</dbReference>
<accession>A0ABP5B0A3</accession>